<protein>
    <recommendedName>
        <fullName evidence="1">Replication protein A 70 kDa DNA-binding subunit B/D first OB fold domain-containing protein</fullName>
    </recommendedName>
</protein>
<feature type="domain" description="Replication protein A 70 kDa DNA-binding subunit B/D first OB fold" evidence="1">
    <location>
        <begin position="7"/>
        <end position="107"/>
    </location>
</feature>
<dbReference type="InterPro" id="IPR012340">
    <property type="entry name" value="NA-bd_OB-fold"/>
</dbReference>
<dbReference type="CDD" id="cd04481">
    <property type="entry name" value="RPA1_DBD_B_like"/>
    <property type="match status" value="1"/>
</dbReference>
<reference evidence="2" key="1">
    <citation type="submission" date="2018-11" db="EMBL/GenBank/DDBJ databases">
        <authorList>
            <consortium name="Genoscope - CEA"/>
            <person name="William W."/>
        </authorList>
    </citation>
    <scope>NUCLEOTIDE SEQUENCE</scope>
</reference>
<dbReference type="EMBL" id="LR031878">
    <property type="protein sequence ID" value="VDD50794.1"/>
    <property type="molecule type" value="Genomic_DNA"/>
</dbReference>
<dbReference type="PANTHER" id="PTHR47165">
    <property type="entry name" value="OS03G0429900 PROTEIN"/>
    <property type="match status" value="1"/>
</dbReference>
<dbReference type="Gene3D" id="2.40.50.140">
    <property type="entry name" value="Nucleic acid-binding proteins"/>
    <property type="match status" value="2"/>
</dbReference>
<dbReference type="InterPro" id="IPR003871">
    <property type="entry name" value="RFA1B/D_OB_1st"/>
</dbReference>
<name>A0A3P6FSB4_BRAOL</name>
<proteinExistence type="predicted"/>
<accession>A0A3P6FSB4</accession>
<dbReference type="PANTHER" id="PTHR47165:SF4">
    <property type="entry name" value="OS03G0429900 PROTEIN"/>
    <property type="match status" value="1"/>
</dbReference>
<gene>
    <name evidence="2" type="ORF">BOLC1T03183H</name>
</gene>
<dbReference type="AlphaFoldDB" id="A0A3P6FSB4"/>
<dbReference type="CDD" id="cd04480">
    <property type="entry name" value="RPA1_DBD_A_like"/>
    <property type="match status" value="1"/>
</dbReference>
<sequence length="304" mass="34898">MSKMTTFVPLTKLRPFKDNWRIQVKCLHSWKQNTPFAGDTFEMVLADQWGNKIHATGKRSLMQRIQRVFPIDSWGVIEHVTVTPAGGQYRTTNYKYKMVIAEDAVLSRSDLADDRIFLSLANYEETENGTKKPAFLIVVTYVSLFYLTYVIGRIHELGDVQTVQVSGEDRKRVQFRLVDAEGNNLACCLWGTYAEQLEPFTGKDQTIICLIRFAKIKEFRGELQITNAFDASRLFLNAMIPEVTHLTERLSNDDLSIALVQKPSGKTDGKKNLYNWNDAEIKTISEAARPLRWRFAKSYVLLKQ</sequence>
<organism evidence="2">
    <name type="scientific">Brassica oleracea</name>
    <name type="common">Wild cabbage</name>
    <dbReference type="NCBI Taxonomy" id="3712"/>
    <lineage>
        <taxon>Eukaryota</taxon>
        <taxon>Viridiplantae</taxon>
        <taxon>Streptophyta</taxon>
        <taxon>Embryophyta</taxon>
        <taxon>Tracheophyta</taxon>
        <taxon>Spermatophyta</taxon>
        <taxon>Magnoliopsida</taxon>
        <taxon>eudicotyledons</taxon>
        <taxon>Gunneridae</taxon>
        <taxon>Pentapetalae</taxon>
        <taxon>rosids</taxon>
        <taxon>malvids</taxon>
        <taxon>Brassicales</taxon>
        <taxon>Brassicaceae</taxon>
        <taxon>Brassiceae</taxon>
        <taxon>Brassica</taxon>
    </lineage>
</organism>
<dbReference type="Pfam" id="PF02721">
    <property type="entry name" value="DUF223"/>
    <property type="match status" value="1"/>
</dbReference>
<dbReference type="SUPFAM" id="SSF50249">
    <property type="entry name" value="Nucleic acid-binding proteins"/>
    <property type="match status" value="2"/>
</dbReference>
<evidence type="ECO:0000259" key="1">
    <source>
        <dbReference type="Pfam" id="PF02721"/>
    </source>
</evidence>
<evidence type="ECO:0000313" key="2">
    <source>
        <dbReference type="EMBL" id="VDD50794.1"/>
    </source>
</evidence>